<dbReference type="Proteomes" id="UP001220610">
    <property type="component" value="Chromosome"/>
</dbReference>
<proteinExistence type="predicted"/>
<dbReference type="InterPro" id="IPR036116">
    <property type="entry name" value="FN3_sf"/>
</dbReference>
<sequence length="434" mass="45862">MRHLLLISSVLAFFFCGCKKDDAPPTLPTVATSPVSGISGSTATGGGVISDNGNADITASGVCWSRTNNMPTITDDTTKGGIASGNFTVQLNNLQPSTTYYVRAYAINSVGTAYGEVVTFNTGNGVPEARMLSFEGQAAITNKIKISFTYYDAENDPQGGTTYQWIIAANAADTVSSTGTAINGATDSVYTIAAGDLNKFLRVTITPKSSAGASTGNATHSKWVGPVGPEPTSVTFTYNGQEVTYGIITSPTTGNKWLDRNLGASQVATSSTDYLAYGDLFQWGRPADGHQLMNWSSSTTGLPLSNTTETKYSSNIPNGSLFVITNTEPYDWVNPINYDRWAANAKGVCPFSWHIPNETEWKAEGKSAITAINLTNGGQRAFCCGGILVQTGTQGYYWSSTNLSGQISYFTLSGGTVPAANIANAGYSVRCIKD</sequence>
<organism evidence="2 3">
    <name type="scientific">Candidatus Pseudobacter hemicellulosilyticus</name>
    <dbReference type="NCBI Taxonomy" id="3121375"/>
    <lineage>
        <taxon>Bacteria</taxon>
        <taxon>Pseudomonadati</taxon>
        <taxon>Bacteroidota</taxon>
        <taxon>Chitinophagia</taxon>
        <taxon>Chitinophagales</taxon>
        <taxon>Chitinophagaceae</taxon>
        <taxon>Pseudobacter</taxon>
    </lineage>
</organism>
<gene>
    <name evidence="2" type="ORF">P0Y53_24105</name>
</gene>
<dbReference type="InterPro" id="IPR013783">
    <property type="entry name" value="Ig-like_fold"/>
</dbReference>
<evidence type="ECO:0000259" key="1">
    <source>
        <dbReference type="PROSITE" id="PS50853"/>
    </source>
</evidence>
<dbReference type="PROSITE" id="PS51257">
    <property type="entry name" value="PROKAR_LIPOPROTEIN"/>
    <property type="match status" value="1"/>
</dbReference>
<evidence type="ECO:0000313" key="3">
    <source>
        <dbReference type="Proteomes" id="UP001220610"/>
    </source>
</evidence>
<name>A0AAJ5WWC3_9BACT</name>
<dbReference type="InterPro" id="IPR003961">
    <property type="entry name" value="FN3_dom"/>
</dbReference>
<dbReference type="Gene3D" id="2.60.40.2700">
    <property type="match status" value="1"/>
</dbReference>
<accession>A0AAJ5WWC3</accession>
<dbReference type="Gene3D" id="2.60.40.10">
    <property type="entry name" value="Immunoglobulins"/>
    <property type="match status" value="1"/>
</dbReference>
<dbReference type="AlphaFoldDB" id="A0AAJ5WWC3"/>
<evidence type="ECO:0000313" key="2">
    <source>
        <dbReference type="EMBL" id="WEK35580.1"/>
    </source>
</evidence>
<dbReference type="SUPFAM" id="SSF49265">
    <property type="entry name" value="Fibronectin type III"/>
    <property type="match status" value="1"/>
</dbReference>
<reference evidence="2" key="1">
    <citation type="submission" date="2023-03" db="EMBL/GenBank/DDBJ databases">
        <title>Andean soil-derived lignocellulolytic bacterial consortium as a source of novel taxa and putative plastic-active enzymes.</title>
        <authorList>
            <person name="Diaz-Garcia L."/>
            <person name="Chuvochina M."/>
            <person name="Feuerriegel G."/>
            <person name="Bunk B."/>
            <person name="Sproer C."/>
            <person name="Streit W.R."/>
            <person name="Rodriguez L.M."/>
            <person name="Overmann J."/>
            <person name="Jimenez D.J."/>
        </authorList>
    </citation>
    <scope>NUCLEOTIDE SEQUENCE</scope>
    <source>
        <strain evidence="2">MAG 7</strain>
    </source>
</reference>
<feature type="domain" description="Fibronectin type-III" evidence="1">
    <location>
        <begin position="24"/>
        <end position="125"/>
    </location>
</feature>
<protein>
    <submittedName>
        <fullName evidence="2">FISUMP domain-containing protein</fullName>
    </submittedName>
</protein>
<dbReference type="EMBL" id="CP119311">
    <property type="protein sequence ID" value="WEK35580.1"/>
    <property type="molecule type" value="Genomic_DNA"/>
</dbReference>
<dbReference type="PROSITE" id="PS50853">
    <property type="entry name" value="FN3"/>
    <property type="match status" value="1"/>
</dbReference>